<feature type="compositionally biased region" description="Polar residues" evidence="1">
    <location>
        <begin position="275"/>
        <end position="291"/>
    </location>
</feature>
<organism evidence="2 3">
    <name type="scientific">Trifolium pratense</name>
    <name type="common">Red clover</name>
    <dbReference type="NCBI Taxonomy" id="57577"/>
    <lineage>
        <taxon>Eukaryota</taxon>
        <taxon>Viridiplantae</taxon>
        <taxon>Streptophyta</taxon>
        <taxon>Embryophyta</taxon>
        <taxon>Tracheophyta</taxon>
        <taxon>Spermatophyta</taxon>
        <taxon>Magnoliopsida</taxon>
        <taxon>eudicotyledons</taxon>
        <taxon>Gunneridae</taxon>
        <taxon>Pentapetalae</taxon>
        <taxon>rosids</taxon>
        <taxon>fabids</taxon>
        <taxon>Fabales</taxon>
        <taxon>Fabaceae</taxon>
        <taxon>Papilionoideae</taxon>
        <taxon>50 kb inversion clade</taxon>
        <taxon>NPAAA clade</taxon>
        <taxon>Hologalegina</taxon>
        <taxon>IRL clade</taxon>
        <taxon>Trifolieae</taxon>
        <taxon>Trifolium</taxon>
    </lineage>
</organism>
<protein>
    <submittedName>
        <fullName evidence="2">Uncharacterized protein</fullName>
    </submittedName>
</protein>
<dbReference type="AlphaFoldDB" id="A0A2K3LUG9"/>
<sequence>MDNKDTFDPPDFHLNGAKQIDKAKGSLENKHAPLLLPSADSSFLGDTFIPGQSYPSNIPLKCPVPIKCASIAKVSEKGKGSVSLKLNNKGFGKQVKIIPILAERRNSRSLWTQEETQIEENIQTNTNEDLVKTFLQQMCVFALLKKFGIGCLVHYLSMNLIVHMLIKEFKDYKENFEKTSIIELHDLQQKYKLLVSKLEEKECCIQQQEEGLNKSKESTESVSVAALEFFENIATHSSRVMKLSDVAQEEISQKFADFENKFKEEAERHEEETKNQISTILANSRSESVAM</sequence>
<name>A0A2K3LUG9_TRIPR</name>
<feature type="compositionally biased region" description="Basic and acidic residues" evidence="1">
    <location>
        <begin position="264"/>
        <end position="274"/>
    </location>
</feature>
<comment type="caution">
    <text evidence="2">The sequence shown here is derived from an EMBL/GenBank/DDBJ whole genome shotgun (WGS) entry which is preliminary data.</text>
</comment>
<evidence type="ECO:0000313" key="3">
    <source>
        <dbReference type="Proteomes" id="UP000236291"/>
    </source>
</evidence>
<gene>
    <name evidence="2" type="ORF">L195_g038204</name>
</gene>
<reference evidence="2 3" key="2">
    <citation type="journal article" date="2017" name="Front. Plant Sci.">
        <title>Gene Classification and Mining of Molecular Markers Useful in Red Clover (Trifolium pratense) Breeding.</title>
        <authorList>
            <person name="Istvanek J."/>
            <person name="Dluhosova J."/>
            <person name="Dluhos P."/>
            <person name="Patkova L."/>
            <person name="Nedelnik J."/>
            <person name="Repkova J."/>
        </authorList>
    </citation>
    <scope>NUCLEOTIDE SEQUENCE [LARGE SCALE GENOMIC DNA]</scope>
    <source>
        <strain evidence="3">cv. Tatra</strain>
        <tissue evidence="2">Young leaves</tissue>
    </source>
</reference>
<evidence type="ECO:0000256" key="1">
    <source>
        <dbReference type="SAM" id="MobiDB-lite"/>
    </source>
</evidence>
<feature type="non-terminal residue" evidence="2">
    <location>
        <position position="291"/>
    </location>
</feature>
<proteinExistence type="predicted"/>
<dbReference type="STRING" id="57577.A0A2K3LUG9"/>
<dbReference type="Proteomes" id="UP000236291">
    <property type="component" value="Unassembled WGS sequence"/>
</dbReference>
<reference evidence="2 3" key="1">
    <citation type="journal article" date="2014" name="Am. J. Bot.">
        <title>Genome assembly and annotation for red clover (Trifolium pratense; Fabaceae).</title>
        <authorList>
            <person name="Istvanek J."/>
            <person name="Jaros M."/>
            <person name="Krenek A."/>
            <person name="Repkova J."/>
        </authorList>
    </citation>
    <scope>NUCLEOTIDE SEQUENCE [LARGE SCALE GENOMIC DNA]</scope>
    <source>
        <strain evidence="3">cv. Tatra</strain>
        <tissue evidence="2">Young leaves</tissue>
    </source>
</reference>
<dbReference type="ExpressionAtlas" id="A0A2K3LUG9">
    <property type="expression patterns" value="baseline"/>
</dbReference>
<evidence type="ECO:0000313" key="2">
    <source>
        <dbReference type="EMBL" id="PNX82176.1"/>
    </source>
</evidence>
<accession>A0A2K3LUG9</accession>
<dbReference type="EMBL" id="ASHM01041432">
    <property type="protein sequence ID" value="PNX82176.1"/>
    <property type="molecule type" value="Genomic_DNA"/>
</dbReference>
<feature type="region of interest" description="Disordered" evidence="1">
    <location>
        <begin position="264"/>
        <end position="291"/>
    </location>
</feature>